<reference evidence="2 3" key="1">
    <citation type="submission" date="2018-05" db="EMBL/GenBank/DDBJ databases">
        <title>Leucothrix arctica sp. nov., isolated from Arctic seawater.</title>
        <authorList>
            <person name="Choi A."/>
            <person name="Baek K."/>
        </authorList>
    </citation>
    <scope>NUCLEOTIDE SEQUENCE [LARGE SCALE GENOMIC DNA]</scope>
    <source>
        <strain evidence="2 3">IMCC9719</strain>
    </source>
</reference>
<keyword evidence="3" id="KW-1185">Reference proteome</keyword>
<proteinExistence type="predicted"/>
<dbReference type="RefSeq" id="WP_109823007.1">
    <property type="nucleotide sequence ID" value="NZ_QGKL01000026.1"/>
</dbReference>
<evidence type="ECO:0000256" key="1">
    <source>
        <dbReference type="SAM" id="Phobius"/>
    </source>
</evidence>
<gene>
    <name evidence="2" type="ORF">DKT75_08560</name>
</gene>
<comment type="caution">
    <text evidence="2">The sequence shown here is derived from an EMBL/GenBank/DDBJ whole genome shotgun (WGS) entry which is preliminary data.</text>
</comment>
<accession>A0A317CEL8</accession>
<evidence type="ECO:0000313" key="2">
    <source>
        <dbReference type="EMBL" id="PWQ96809.1"/>
    </source>
</evidence>
<dbReference type="AlphaFoldDB" id="A0A317CEL8"/>
<feature type="transmembrane region" description="Helical" evidence="1">
    <location>
        <begin position="111"/>
        <end position="130"/>
    </location>
</feature>
<dbReference type="Proteomes" id="UP000245506">
    <property type="component" value="Unassembled WGS sequence"/>
</dbReference>
<keyword evidence="1" id="KW-1133">Transmembrane helix</keyword>
<evidence type="ECO:0000313" key="3">
    <source>
        <dbReference type="Proteomes" id="UP000245506"/>
    </source>
</evidence>
<sequence length="362" mass="41994">MINKLINKEILAVLFMVLSFLFIGNLWYGYNEVNSYIPAERQHIGEYSAPKLKYPIANCFFVKGQKKPFDRELCEKESSKELNEYIKDKRDLVAQEGMWKAASEVLKLSVIQLWLLVISTIFTIYSVFLIRDTLDETRKAAAAANTSNDIARISMEHANRSWCDFFLAEQVHFKLSEKQVGNEYAFSIKIRSKVLNFGSSPARNVTLSFWLVDGNNPNHITSNFDTTSERKLFSKKFGVVSPNSYSGPEDYVVPNMSTNQDTFYHGLDENFAIEVSHSLKSSSELNGMYLVGMVEYANILSKDIISYYKVFEFIRTDNEFYTGAPDQEYDEHTDQVIHHQKVKIWEVYENTDYREIFERKEK</sequence>
<dbReference type="EMBL" id="QGKL01000026">
    <property type="protein sequence ID" value="PWQ96809.1"/>
    <property type="molecule type" value="Genomic_DNA"/>
</dbReference>
<organism evidence="2 3">
    <name type="scientific">Leucothrix arctica</name>
    <dbReference type="NCBI Taxonomy" id="1481894"/>
    <lineage>
        <taxon>Bacteria</taxon>
        <taxon>Pseudomonadati</taxon>
        <taxon>Pseudomonadota</taxon>
        <taxon>Gammaproteobacteria</taxon>
        <taxon>Thiotrichales</taxon>
        <taxon>Thiotrichaceae</taxon>
        <taxon>Leucothrix</taxon>
    </lineage>
</organism>
<feature type="transmembrane region" description="Helical" evidence="1">
    <location>
        <begin position="12"/>
        <end position="30"/>
    </location>
</feature>
<name>A0A317CEL8_9GAMM</name>
<protein>
    <submittedName>
        <fullName evidence="2">Uncharacterized protein</fullName>
    </submittedName>
</protein>
<keyword evidence="1" id="KW-0812">Transmembrane</keyword>
<keyword evidence="1" id="KW-0472">Membrane</keyword>